<evidence type="ECO:0000313" key="10">
    <source>
        <dbReference type="Proteomes" id="UP000292452"/>
    </source>
</evidence>
<accession>A0A4Q9HN90</accession>
<keyword evidence="4 7" id="KW-0812">Transmembrane</keyword>
<dbReference type="PANTHER" id="PTHR30353:SF0">
    <property type="entry name" value="TRANSMEMBRANE PROTEIN"/>
    <property type="match status" value="1"/>
</dbReference>
<organism evidence="9 10">
    <name type="scientific">Streptomyces kasugaensis</name>
    <dbReference type="NCBI Taxonomy" id="1946"/>
    <lineage>
        <taxon>Bacteria</taxon>
        <taxon>Bacillati</taxon>
        <taxon>Actinomycetota</taxon>
        <taxon>Actinomycetes</taxon>
        <taxon>Kitasatosporales</taxon>
        <taxon>Streptomycetaceae</taxon>
        <taxon>Streptomyces</taxon>
    </lineage>
</organism>
<evidence type="ECO:0000256" key="2">
    <source>
        <dbReference type="ARBA" id="ARBA00010792"/>
    </source>
</evidence>
<keyword evidence="6 7" id="KW-0472">Membrane</keyword>
<keyword evidence="3 7" id="KW-1003">Cell membrane</keyword>
<evidence type="ECO:0000256" key="6">
    <source>
        <dbReference type="ARBA" id="ARBA00023136"/>
    </source>
</evidence>
<feature type="transmembrane region" description="Helical" evidence="7">
    <location>
        <begin position="61"/>
        <end position="79"/>
    </location>
</feature>
<evidence type="ECO:0000256" key="5">
    <source>
        <dbReference type="ARBA" id="ARBA00022989"/>
    </source>
</evidence>
<dbReference type="EMBL" id="SIXH01000429">
    <property type="protein sequence ID" value="TBO55859.1"/>
    <property type="molecule type" value="Genomic_DNA"/>
</dbReference>
<comment type="similarity">
    <text evidence="2 7">Belongs to the DedA family.</text>
</comment>
<feature type="transmembrane region" description="Helical" evidence="7">
    <location>
        <begin position="174"/>
        <end position="192"/>
    </location>
</feature>
<dbReference type="AlphaFoldDB" id="A0A4Q9HN90"/>
<comment type="subcellular location">
    <subcellularLocation>
        <location evidence="1 7">Cell membrane</location>
        <topology evidence="1 7">Multi-pass membrane protein</topology>
    </subcellularLocation>
</comment>
<dbReference type="PANTHER" id="PTHR30353">
    <property type="entry name" value="INNER MEMBRANE PROTEIN DEDA-RELATED"/>
    <property type="match status" value="1"/>
</dbReference>
<name>A0A4Q9HN90_STRKA</name>
<proteinExistence type="inferred from homology"/>
<evidence type="ECO:0000256" key="7">
    <source>
        <dbReference type="RuleBase" id="RU367016"/>
    </source>
</evidence>
<keyword evidence="10" id="KW-1185">Reference proteome</keyword>
<evidence type="ECO:0000256" key="4">
    <source>
        <dbReference type="ARBA" id="ARBA00022692"/>
    </source>
</evidence>
<evidence type="ECO:0000256" key="1">
    <source>
        <dbReference type="ARBA" id="ARBA00004651"/>
    </source>
</evidence>
<gene>
    <name evidence="9" type="ORF">EYS09_31025</name>
</gene>
<feature type="transmembrane region" description="Helical" evidence="7">
    <location>
        <begin position="31"/>
        <end position="54"/>
    </location>
</feature>
<protein>
    <submittedName>
        <fullName evidence="9">DedA family protein</fullName>
    </submittedName>
</protein>
<dbReference type="InterPro" id="IPR032816">
    <property type="entry name" value="VTT_dom"/>
</dbReference>
<dbReference type="GO" id="GO:0005886">
    <property type="term" value="C:plasma membrane"/>
    <property type="evidence" value="ECO:0007669"/>
    <property type="project" value="UniProtKB-SubCell"/>
</dbReference>
<comment type="caution">
    <text evidence="9">The sequence shown here is derived from an EMBL/GenBank/DDBJ whole genome shotgun (WGS) entry which is preliminary data.</text>
</comment>
<dbReference type="Pfam" id="PF09335">
    <property type="entry name" value="VTT_dom"/>
    <property type="match status" value="1"/>
</dbReference>
<sequence length="237" mass="24137">MGGPTDMPAAAADLPVTVVTQAVNVLDAGSLLAAFGALGVAVVLFAETGLLVGFFLPGDSLLFTAGLLCAPGAGGAVHLSLPQVLAAAAVGTLAGSQTGYWIGRRGGRALLARSRAHRLRAGLARAEEYLARYGHAKAIVLARFVPVVRTVLNPLAGALGVPGRTFALWQTAGGLIWTLGLTLAGYALGASIPEVDRYLLPLVALVVIASLTPLAVEVLRSRRRTAAQPDPSAPPPS</sequence>
<feature type="transmembrane region" description="Helical" evidence="7">
    <location>
        <begin position="85"/>
        <end position="103"/>
    </location>
</feature>
<evidence type="ECO:0000256" key="3">
    <source>
        <dbReference type="ARBA" id="ARBA00022475"/>
    </source>
</evidence>
<keyword evidence="5 7" id="KW-1133">Transmembrane helix</keyword>
<reference evidence="9 10" key="1">
    <citation type="submission" date="2019-02" db="EMBL/GenBank/DDBJ databases">
        <title>Draft Genome Sequence of Streptomyces sp. AM-2504, identified by 16S rRNA comparative analysis as a Streptomyces Kasugaensis strain.</title>
        <authorList>
            <person name="Napolioni V."/>
            <person name="Giuliodori A.M."/>
            <person name="Spurio R."/>
            <person name="Fabbretti A."/>
        </authorList>
    </citation>
    <scope>NUCLEOTIDE SEQUENCE [LARGE SCALE GENOMIC DNA]</scope>
    <source>
        <strain evidence="9 10">AM-2504</strain>
    </source>
</reference>
<evidence type="ECO:0000313" key="9">
    <source>
        <dbReference type="EMBL" id="TBO55859.1"/>
    </source>
</evidence>
<evidence type="ECO:0000259" key="8">
    <source>
        <dbReference type="Pfam" id="PF09335"/>
    </source>
</evidence>
<feature type="transmembrane region" description="Helical" evidence="7">
    <location>
        <begin position="198"/>
        <end position="219"/>
    </location>
</feature>
<feature type="domain" description="VTT" evidence="8">
    <location>
        <begin position="56"/>
        <end position="186"/>
    </location>
</feature>
<dbReference type="InterPro" id="IPR032818">
    <property type="entry name" value="DedA-like"/>
</dbReference>
<dbReference type="Proteomes" id="UP000292452">
    <property type="component" value="Unassembled WGS sequence"/>
</dbReference>